<dbReference type="OrthoDB" id="6715177at2759"/>
<keyword evidence="8 9" id="KW-0413">Isomerase</keyword>
<protein>
    <recommendedName>
        <fullName evidence="7 9">Triosephosphate isomerase</fullName>
        <ecNumber evidence="6 9">5.3.1.1</ecNumber>
    </recommendedName>
</protein>
<dbReference type="SUPFAM" id="SSF51351">
    <property type="entry name" value="Triosephosphate isomerase (TIM)"/>
    <property type="match status" value="1"/>
</dbReference>
<comment type="pathway">
    <text evidence="3 9">Carbohydrate biosynthesis; gluconeogenesis.</text>
</comment>
<dbReference type="AlphaFoldDB" id="A0A507FT07"/>
<dbReference type="PROSITE" id="PS00171">
    <property type="entry name" value="TIM_1"/>
    <property type="match status" value="1"/>
</dbReference>
<evidence type="ECO:0000313" key="11">
    <source>
        <dbReference type="Proteomes" id="UP000320333"/>
    </source>
</evidence>
<dbReference type="InterPro" id="IPR020861">
    <property type="entry name" value="Triosephosphate_isomerase_AS"/>
</dbReference>
<dbReference type="FunFam" id="3.20.20.70:FF:000025">
    <property type="entry name" value="Triosephosphate isomerase"/>
    <property type="match status" value="1"/>
</dbReference>
<dbReference type="GO" id="GO:0005829">
    <property type="term" value="C:cytosol"/>
    <property type="evidence" value="ECO:0007669"/>
    <property type="project" value="TreeGrafter"/>
</dbReference>
<dbReference type="PROSITE" id="PS51440">
    <property type="entry name" value="TIM_2"/>
    <property type="match status" value="1"/>
</dbReference>
<evidence type="ECO:0000256" key="9">
    <source>
        <dbReference type="RuleBase" id="RU363013"/>
    </source>
</evidence>
<dbReference type="GO" id="GO:0006096">
    <property type="term" value="P:glycolytic process"/>
    <property type="evidence" value="ECO:0007669"/>
    <property type="project" value="UniProtKB-UniPathway"/>
</dbReference>
<evidence type="ECO:0000256" key="2">
    <source>
        <dbReference type="ARBA" id="ARBA00004680"/>
    </source>
</evidence>
<dbReference type="InterPro" id="IPR013785">
    <property type="entry name" value="Aldolase_TIM"/>
</dbReference>
<dbReference type="UniPathway" id="UPA00109">
    <property type="reaction ID" value="UER00189"/>
</dbReference>
<keyword evidence="11" id="KW-1185">Reference proteome</keyword>
<gene>
    <name evidence="10" type="primary">TPI1</name>
    <name evidence="10" type="ORF">CcCBS67573_g00490</name>
</gene>
<dbReference type="InterPro" id="IPR035990">
    <property type="entry name" value="TIM_sf"/>
</dbReference>
<evidence type="ECO:0000256" key="4">
    <source>
        <dbReference type="ARBA" id="ARBA00007422"/>
    </source>
</evidence>
<dbReference type="GO" id="GO:0006094">
    <property type="term" value="P:gluconeogenesis"/>
    <property type="evidence" value="ECO:0007669"/>
    <property type="project" value="UniProtKB-UniPathway"/>
</dbReference>
<evidence type="ECO:0000256" key="5">
    <source>
        <dbReference type="ARBA" id="ARBA00011738"/>
    </source>
</evidence>
<dbReference type="UniPathway" id="UPA00138"/>
<sequence>MGRKFLVGGNWKMNGSKALVETLVGNLNSASWNPDQIEVVIAPPAPYLDLVRSKAKKEVAVSAQNIYFEKKGAFTGENSSEFLKDLSITWTIIGHSERREIFKESDEVTAKKVAFALAEGLNVMACVGEKLEEREANQTTAVVFRQLKAIADVLKPEDWDRVVVAYEPVWAIGTGKVASPQQAQDVHAEIRSWLAANVSESVAHATRILYGGSVGAKNSGDLQSQEDIDGFLIGGASLTGDFVTIINTRSSA</sequence>
<evidence type="ECO:0000256" key="3">
    <source>
        <dbReference type="ARBA" id="ARBA00004742"/>
    </source>
</evidence>
<dbReference type="NCBIfam" id="TIGR00419">
    <property type="entry name" value="tim"/>
    <property type="match status" value="1"/>
</dbReference>
<dbReference type="HAMAP" id="MF_00147_B">
    <property type="entry name" value="TIM_B"/>
    <property type="match status" value="1"/>
</dbReference>
<comment type="catalytic activity">
    <reaction evidence="1 9">
        <text>D-glyceraldehyde 3-phosphate = dihydroxyacetone phosphate</text>
        <dbReference type="Rhea" id="RHEA:18585"/>
        <dbReference type="ChEBI" id="CHEBI:57642"/>
        <dbReference type="ChEBI" id="CHEBI:59776"/>
        <dbReference type="EC" id="5.3.1.1"/>
    </reaction>
</comment>
<comment type="caution">
    <text evidence="10">The sequence shown here is derived from an EMBL/GenBank/DDBJ whole genome shotgun (WGS) entry which is preliminary data.</text>
</comment>
<comment type="pathway">
    <text evidence="2 9">Carbohydrate degradation; glycolysis; D-glyceraldehyde 3-phosphate from glycerone phosphate: step 1/1.</text>
</comment>
<proteinExistence type="inferred from homology"/>
<name>A0A507FT07_9FUNG</name>
<evidence type="ECO:0000313" key="10">
    <source>
        <dbReference type="EMBL" id="TPX78296.1"/>
    </source>
</evidence>
<dbReference type="EC" id="5.3.1.1" evidence="6 9"/>
<dbReference type="InterPro" id="IPR022896">
    <property type="entry name" value="TrioseP_Isoase_bac/euk"/>
</dbReference>
<dbReference type="STRING" id="246404.A0A507FT07"/>
<evidence type="ECO:0000256" key="7">
    <source>
        <dbReference type="ARBA" id="ARBA00019397"/>
    </source>
</evidence>
<comment type="similarity">
    <text evidence="4 9">Belongs to the triosephosphate isomerase family.</text>
</comment>
<dbReference type="Pfam" id="PF00121">
    <property type="entry name" value="TIM"/>
    <property type="match status" value="1"/>
</dbReference>
<comment type="subunit">
    <text evidence="5">Homodimer.</text>
</comment>
<keyword evidence="9" id="KW-0312">Gluconeogenesis</keyword>
<keyword evidence="9" id="KW-0324">Glycolysis</keyword>
<dbReference type="PANTHER" id="PTHR21139:SF2">
    <property type="entry name" value="TRIOSEPHOSPHATE ISOMERASE"/>
    <property type="match status" value="1"/>
</dbReference>
<organism evidence="10 11">
    <name type="scientific">Chytriomyces confervae</name>
    <dbReference type="NCBI Taxonomy" id="246404"/>
    <lineage>
        <taxon>Eukaryota</taxon>
        <taxon>Fungi</taxon>
        <taxon>Fungi incertae sedis</taxon>
        <taxon>Chytridiomycota</taxon>
        <taxon>Chytridiomycota incertae sedis</taxon>
        <taxon>Chytridiomycetes</taxon>
        <taxon>Chytridiales</taxon>
        <taxon>Chytriomycetaceae</taxon>
        <taxon>Chytriomyces</taxon>
    </lineage>
</organism>
<dbReference type="InterPro" id="IPR000652">
    <property type="entry name" value="Triosephosphate_isomerase"/>
</dbReference>
<dbReference type="GO" id="GO:0046166">
    <property type="term" value="P:glyceraldehyde-3-phosphate biosynthetic process"/>
    <property type="evidence" value="ECO:0007669"/>
    <property type="project" value="TreeGrafter"/>
</dbReference>
<reference evidence="10 11" key="1">
    <citation type="journal article" date="2019" name="Sci. Rep.">
        <title>Comparative genomics of chytrid fungi reveal insights into the obligate biotrophic and pathogenic lifestyle of Synchytrium endobioticum.</title>
        <authorList>
            <person name="van de Vossenberg B.T.L.H."/>
            <person name="Warris S."/>
            <person name="Nguyen H.D.T."/>
            <person name="van Gent-Pelzer M.P.E."/>
            <person name="Joly D.L."/>
            <person name="van de Geest H.C."/>
            <person name="Bonants P.J.M."/>
            <person name="Smith D.S."/>
            <person name="Levesque C.A."/>
            <person name="van der Lee T.A.J."/>
        </authorList>
    </citation>
    <scope>NUCLEOTIDE SEQUENCE [LARGE SCALE GENOMIC DNA]</scope>
    <source>
        <strain evidence="10 11">CBS 675.73</strain>
    </source>
</reference>
<dbReference type="EMBL" id="QEAP01000006">
    <property type="protein sequence ID" value="TPX78296.1"/>
    <property type="molecule type" value="Genomic_DNA"/>
</dbReference>
<dbReference type="GO" id="GO:0004807">
    <property type="term" value="F:triose-phosphate isomerase activity"/>
    <property type="evidence" value="ECO:0007669"/>
    <property type="project" value="UniProtKB-EC"/>
</dbReference>
<accession>A0A507FT07</accession>
<dbReference type="Gene3D" id="3.20.20.70">
    <property type="entry name" value="Aldolase class I"/>
    <property type="match status" value="1"/>
</dbReference>
<dbReference type="Proteomes" id="UP000320333">
    <property type="component" value="Unassembled WGS sequence"/>
</dbReference>
<evidence type="ECO:0000256" key="8">
    <source>
        <dbReference type="ARBA" id="ARBA00023235"/>
    </source>
</evidence>
<dbReference type="CDD" id="cd00311">
    <property type="entry name" value="TIM"/>
    <property type="match status" value="1"/>
</dbReference>
<evidence type="ECO:0000256" key="1">
    <source>
        <dbReference type="ARBA" id="ARBA00000474"/>
    </source>
</evidence>
<dbReference type="PANTHER" id="PTHR21139">
    <property type="entry name" value="TRIOSEPHOSPHATE ISOMERASE"/>
    <property type="match status" value="1"/>
</dbReference>
<dbReference type="GO" id="GO:0019563">
    <property type="term" value="P:glycerol catabolic process"/>
    <property type="evidence" value="ECO:0007669"/>
    <property type="project" value="TreeGrafter"/>
</dbReference>
<evidence type="ECO:0000256" key="6">
    <source>
        <dbReference type="ARBA" id="ARBA00011940"/>
    </source>
</evidence>